<dbReference type="PRINTS" id="PR00368">
    <property type="entry name" value="FADPNR"/>
</dbReference>
<dbReference type="AlphaFoldDB" id="A0A8H5AXZ5"/>
<dbReference type="InterPro" id="IPR036188">
    <property type="entry name" value="FAD/NAD-bd_sf"/>
</dbReference>
<comment type="similarity">
    <text evidence="1">Belongs to the FAD-binding monooxygenase family.</text>
</comment>
<dbReference type="Gene3D" id="3.50.50.60">
    <property type="entry name" value="FAD/NAD(P)-binding domain"/>
    <property type="match status" value="2"/>
</dbReference>
<protein>
    <recommendedName>
        <fullName evidence="7">FAD/NAD(P)-binding domain-containing protein</fullName>
    </recommendedName>
</protein>
<evidence type="ECO:0008006" key="7">
    <source>
        <dbReference type="Google" id="ProtNLM"/>
    </source>
</evidence>
<comment type="caution">
    <text evidence="5">The sequence shown here is derived from an EMBL/GenBank/DDBJ whole genome shotgun (WGS) entry which is preliminary data.</text>
</comment>
<keyword evidence="6" id="KW-1185">Reference proteome</keyword>
<keyword evidence="2" id="KW-0285">Flavoprotein</keyword>
<evidence type="ECO:0000313" key="5">
    <source>
        <dbReference type="EMBL" id="KAF5312247.1"/>
    </source>
</evidence>
<keyword evidence="4" id="KW-0560">Oxidoreductase</keyword>
<dbReference type="EMBL" id="JAACJJ010000056">
    <property type="protein sequence ID" value="KAF5312247.1"/>
    <property type="molecule type" value="Genomic_DNA"/>
</dbReference>
<dbReference type="Pfam" id="PF00743">
    <property type="entry name" value="FMO-like"/>
    <property type="match status" value="1"/>
</dbReference>
<dbReference type="InterPro" id="IPR051209">
    <property type="entry name" value="FAD-bind_Monooxygenase_sf"/>
</dbReference>
<accession>A0A8H5AXZ5</accession>
<organism evidence="5 6">
    <name type="scientific">Psilocybe cf. subviscida</name>
    <dbReference type="NCBI Taxonomy" id="2480587"/>
    <lineage>
        <taxon>Eukaryota</taxon>
        <taxon>Fungi</taxon>
        <taxon>Dikarya</taxon>
        <taxon>Basidiomycota</taxon>
        <taxon>Agaricomycotina</taxon>
        <taxon>Agaricomycetes</taxon>
        <taxon>Agaricomycetidae</taxon>
        <taxon>Agaricales</taxon>
        <taxon>Agaricineae</taxon>
        <taxon>Strophariaceae</taxon>
        <taxon>Psilocybe</taxon>
    </lineage>
</organism>
<dbReference type="PANTHER" id="PTHR42877:SF7">
    <property type="entry name" value="FLAVIN-BINDING MONOOXYGENASE-RELATED"/>
    <property type="match status" value="1"/>
</dbReference>
<evidence type="ECO:0000256" key="3">
    <source>
        <dbReference type="ARBA" id="ARBA00022827"/>
    </source>
</evidence>
<sequence length="611" mass="68782">MNGYAPETAATYQLGDFPVDEARPIKVAVIGAGHAGLVAGIRFRQRIENLDISIYDSNAGIGGTWYVNKYPGIMCDIPSHSYQFTFENKTDWSAFYASGAEILANLETIVDKYKLRPLIKLQHRITRAQWSEEKGKWDLTIKKPKASSVSSAVKGALSTPNYDDWEEFHDSVDVLFTAVGCLSRWSWPDIPGLETFSGKVVHSAQWDTTEHEEQWKDKNVAVIGVGSSAIQIVTALQPKVKHLSNYVRGRTWISSIFVQEQLLKLSGGQETSGNYKFTEKDKEQFKDPVYYAKVRGDIESDLNAAHPATMINNPMQENGRAFFKETMLERLAKKPWIADHRKSKPYRKKLVIQTSDIVIPEFGVACRRLTPGPGYLEALCEDNVSFISSRIKRVTPNGIETEDGNFQEKDIIVCATGFDTSFKFDFDVIGKGGKSLQEHHHPHPRSYMSVSVDGFPNMFQTMGPNSGVGAGNLLLIMERQVDYAVAATSKIQRERIKSMEPKAEAVDDFERYIDSYFPKTVFGSKCRSWYKAGKEEGRVVALWPGAPAHCARALTHPRWEDYDYQYLDGATNGRFYWLGDGNTKADIDPTQDKAWYLRPENVDYPPIPGSD</sequence>
<evidence type="ECO:0000256" key="1">
    <source>
        <dbReference type="ARBA" id="ARBA00010139"/>
    </source>
</evidence>
<dbReference type="PANTHER" id="PTHR42877">
    <property type="entry name" value="L-ORNITHINE N(5)-MONOOXYGENASE-RELATED"/>
    <property type="match status" value="1"/>
</dbReference>
<dbReference type="GO" id="GO:0050661">
    <property type="term" value="F:NADP binding"/>
    <property type="evidence" value="ECO:0007669"/>
    <property type="project" value="InterPro"/>
</dbReference>
<proteinExistence type="inferred from homology"/>
<name>A0A8H5AXZ5_9AGAR</name>
<dbReference type="Pfam" id="PF13450">
    <property type="entry name" value="NAD_binding_8"/>
    <property type="match status" value="1"/>
</dbReference>
<evidence type="ECO:0000256" key="2">
    <source>
        <dbReference type="ARBA" id="ARBA00022630"/>
    </source>
</evidence>
<dbReference type="GO" id="GO:0050660">
    <property type="term" value="F:flavin adenine dinucleotide binding"/>
    <property type="evidence" value="ECO:0007669"/>
    <property type="project" value="InterPro"/>
</dbReference>
<reference evidence="5 6" key="1">
    <citation type="journal article" date="2020" name="ISME J.">
        <title>Uncovering the hidden diversity of litter-decomposition mechanisms in mushroom-forming fungi.</title>
        <authorList>
            <person name="Floudas D."/>
            <person name="Bentzer J."/>
            <person name="Ahren D."/>
            <person name="Johansson T."/>
            <person name="Persson P."/>
            <person name="Tunlid A."/>
        </authorList>
    </citation>
    <scope>NUCLEOTIDE SEQUENCE [LARGE SCALE GENOMIC DNA]</scope>
    <source>
        <strain evidence="5 6">CBS 101986</strain>
    </source>
</reference>
<gene>
    <name evidence="5" type="ORF">D9619_002761</name>
</gene>
<dbReference type="GO" id="GO:0004499">
    <property type="term" value="F:N,N-dimethylaniline monooxygenase activity"/>
    <property type="evidence" value="ECO:0007669"/>
    <property type="project" value="InterPro"/>
</dbReference>
<dbReference type="InterPro" id="IPR020946">
    <property type="entry name" value="Flavin_mOase-like"/>
</dbReference>
<evidence type="ECO:0000313" key="6">
    <source>
        <dbReference type="Proteomes" id="UP000567179"/>
    </source>
</evidence>
<dbReference type="OrthoDB" id="74360at2759"/>
<evidence type="ECO:0000256" key="4">
    <source>
        <dbReference type="ARBA" id="ARBA00023002"/>
    </source>
</evidence>
<dbReference type="Proteomes" id="UP000567179">
    <property type="component" value="Unassembled WGS sequence"/>
</dbReference>
<keyword evidence="3" id="KW-0274">FAD</keyword>
<dbReference type="SUPFAM" id="SSF51905">
    <property type="entry name" value="FAD/NAD(P)-binding domain"/>
    <property type="match status" value="2"/>
</dbReference>